<feature type="compositionally biased region" description="Low complexity" evidence="5">
    <location>
        <begin position="169"/>
        <end position="178"/>
    </location>
</feature>
<feature type="compositionally biased region" description="Polar residues" evidence="5">
    <location>
        <begin position="764"/>
        <end position="775"/>
    </location>
</feature>
<evidence type="ECO:0000259" key="7">
    <source>
        <dbReference type="PROSITE" id="PS50089"/>
    </source>
</evidence>
<dbReference type="PANTHER" id="PTHR46858:SF5">
    <property type="entry name" value="E3 UBIQUITIN-PROTEIN LIGASE APD1-RELATED"/>
    <property type="match status" value="1"/>
</dbReference>
<keyword evidence="9" id="KW-1185">Reference proteome</keyword>
<keyword evidence="6" id="KW-0472">Membrane</keyword>
<evidence type="ECO:0000256" key="6">
    <source>
        <dbReference type="SAM" id="Phobius"/>
    </source>
</evidence>
<dbReference type="GO" id="GO:0016567">
    <property type="term" value="P:protein ubiquitination"/>
    <property type="evidence" value="ECO:0007669"/>
    <property type="project" value="TreeGrafter"/>
</dbReference>
<dbReference type="SMART" id="SM00184">
    <property type="entry name" value="RING"/>
    <property type="match status" value="1"/>
</dbReference>
<feature type="transmembrane region" description="Helical" evidence="6">
    <location>
        <begin position="52"/>
        <end position="70"/>
    </location>
</feature>
<feature type="transmembrane region" description="Helical" evidence="6">
    <location>
        <begin position="137"/>
        <end position="158"/>
    </location>
</feature>
<feature type="region of interest" description="Disordered" evidence="5">
    <location>
        <begin position="414"/>
        <end position="433"/>
    </location>
</feature>
<keyword evidence="2 4" id="KW-0863">Zinc-finger</keyword>
<dbReference type="Proteomes" id="UP000785679">
    <property type="component" value="Unassembled WGS sequence"/>
</dbReference>
<feature type="compositionally biased region" description="Acidic residues" evidence="5">
    <location>
        <begin position="300"/>
        <end position="318"/>
    </location>
</feature>
<feature type="transmembrane region" description="Helical" evidence="6">
    <location>
        <begin position="90"/>
        <end position="116"/>
    </location>
</feature>
<feature type="transmembrane region" description="Helical" evidence="6">
    <location>
        <begin position="12"/>
        <end position="31"/>
    </location>
</feature>
<evidence type="ECO:0000256" key="2">
    <source>
        <dbReference type="ARBA" id="ARBA00022771"/>
    </source>
</evidence>
<feature type="region of interest" description="Disordered" evidence="5">
    <location>
        <begin position="280"/>
        <end position="318"/>
    </location>
</feature>
<keyword evidence="6" id="KW-0812">Transmembrane</keyword>
<keyword evidence="6" id="KW-1133">Transmembrane helix</keyword>
<evidence type="ECO:0000313" key="9">
    <source>
        <dbReference type="Proteomes" id="UP000785679"/>
    </source>
</evidence>
<dbReference type="OrthoDB" id="312892at2759"/>
<keyword evidence="3" id="KW-0862">Zinc</keyword>
<feature type="compositionally biased region" description="Basic and acidic residues" evidence="5">
    <location>
        <begin position="280"/>
        <end position="289"/>
    </location>
</feature>
<name>A0A8J8NG81_HALGN</name>
<feature type="region of interest" description="Disordered" evidence="5">
    <location>
        <begin position="491"/>
        <end position="516"/>
    </location>
</feature>
<accession>A0A8J8NG81</accession>
<feature type="domain" description="RING-type" evidence="7">
    <location>
        <begin position="524"/>
        <end position="590"/>
    </location>
</feature>
<dbReference type="AlphaFoldDB" id="A0A8J8NG81"/>
<dbReference type="Gene3D" id="3.30.40.10">
    <property type="entry name" value="Zinc/RING finger domain, C3HC4 (zinc finger)"/>
    <property type="match status" value="1"/>
</dbReference>
<evidence type="ECO:0000256" key="3">
    <source>
        <dbReference type="ARBA" id="ARBA00022833"/>
    </source>
</evidence>
<dbReference type="GO" id="GO:0008270">
    <property type="term" value="F:zinc ion binding"/>
    <property type="evidence" value="ECO:0007669"/>
    <property type="project" value="UniProtKB-KW"/>
</dbReference>
<evidence type="ECO:0000256" key="4">
    <source>
        <dbReference type="PROSITE-ProRule" id="PRU00175"/>
    </source>
</evidence>
<dbReference type="InterPro" id="IPR001841">
    <property type="entry name" value="Znf_RING"/>
</dbReference>
<proteinExistence type="predicted"/>
<organism evidence="8 9">
    <name type="scientific">Halteria grandinella</name>
    <dbReference type="NCBI Taxonomy" id="5974"/>
    <lineage>
        <taxon>Eukaryota</taxon>
        <taxon>Sar</taxon>
        <taxon>Alveolata</taxon>
        <taxon>Ciliophora</taxon>
        <taxon>Intramacronucleata</taxon>
        <taxon>Spirotrichea</taxon>
        <taxon>Stichotrichia</taxon>
        <taxon>Sporadotrichida</taxon>
        <taxon>Halteriidae</taxon>
        <taxon>Halteria</taxon>
    </lineage>
</organism>
<keyword evidence="1" id="KW-0479">Metal-binding</keyword>
<dbReference type="PANTHER" id="PTHR46858">
    <property type="entry name" value="OS05G0521000 PROTEIN"/>
    <property type="match status" value="1"/>
</dbReference>
<evidence type="ECO:0000313" key="8">
    <source>
        <dbReference type="EMBL" id="TNV74412.1"/>
    </source>
</evidence>
<dbReference type="Pfam" id="PF13920">
    <property type="entry name" value="zf-C3HC4_3"/>
    <property type="match status" value="1"/>
</dbReference>
<feature type="region of interest" description="Disordered" evidence="5">
    <location>
        <begin position="700"/>
        <end position="720"/>
    </location>
</feature>
<feature type="compositionally biased region" description="Polar residues" evidence="5">
    <location>
        <begin position="181"/>
        <end position="193"/>
    </location>
</feature>
<evidence type="ECO:0000256" key="5">
    <source>
        <dbReference type="SAM" id="MobiDB-lite"/>
    </source>
</evidence>
<feature type="region of interest" description="Disordered" evidence="5">
    <location>
        <begin position="747"/>
        <end position="788"/>
    </location>
</feature>
<dbReference type="PROSITE" id="PS50089">
    <property type="entry name" value="ZF_RING_2"/>
    <property type="match status" value="1"/>
</dbReference>
<dbReference type="EMBL" id="RRYP01017038">
    <property type="protein sequence ID" value="TNV74412.1"/>
    <property type="molecule type" value="Genomic_DNA"/>
</dbReference>
<feature type="region of interest" description="Disordered" evidence="5">
    <location>
        <begin position="169"/>
        <end position="193"/>
    </location>
</feature>
<feature type="compositionally biased region" description="Polar residues" evidence="5">
    <location>
        <begin position="491"/>
        <end position="502"/>
    </location>
</feature>
<gene>
    <name evidence="8" type="ORF">FGO68_gene10921</name>
</gene>
<sequence>MLYLGACFVQQKLGPVGAVVLIFSFAQRFVSMKREELNPSNCRINMITVLRVLYNINILLITVMVLMATFKSQKLLMTSTTWEQMLAPLYFFMTELLLIAIVSFVVLVNSVIQLCCNQSSRASRHSRAHNDANSQEMRVSVWFLYVSVCGLLCLFLLLKNAATLKLRDSTSSSQNNESSKYDNQSSENTSPTVTSYVPLTSQQTLDVEYNLLTDKGQLILMYFGGILILTLIFFASLRQWMANFILQAYEVGLQKLFLENMEHQTTKDILRRLKEAVEEQRRLESEERRRRLSAAQRGEESEDGESDEEEEEEDQEEIEQIKAIERMLEDPEMGPERGVPRYFFKISNTYFMSSYKYYHQDLTKAKQVKKSDPQLPPVPIANAAIQDAQIGGNAAIEAGQPVAVEDIDLELAKKPSGDVQKDSNNNAGKTPVRIMNTQNVDEFIFNESSEAGLDDTEQKFIDRYVSRSVRNNDLEAQHKLLIEKLSSGQLNKKQKSKASSQRGDAKKDGAALSNDAKGGAQQDCTICLSQPADSVIVPCGHGGICFECCQRIISEVVKNASQMEQRTRPFYMVGDNGEIRIFNFRCHLCRNIGLKIFQLEAEPTTDPGPTEIPEVPIQKEGKKILVPKQGVNTKNKTLTALKHANLLLRRQQLKNQIIKVKQYIDLRKDPPFLPIPVEAILPPSPKKHLPIQSAKKQLALKQFSTEEEDKESLPNEFGTQENDELAKNYAFFDEENDATNFEILRQRSPERKLHQSPPSPIRQPDNNVRSPSGLSPINHHSPRLPTDFAFDEDNLATAKLSQLNFKRPPSPSMKGKMTCFEPRFKEGRRILGLEESSNDDEGGQGGDNPYRNELSQKEDPLSAALIAEKGGTTLRPELQATGALRSEHSGRSSYTPPHQEERRRGRGPV</sequence>
<reference evidence="8" key="1">
    <citation type="submission" date="2019-06" db="EMBL/GenBank/DDBJ databases">
        <authorList>
            <person name="Zheng W."/>
        </authorList>
    </citation>
    <scope>NUCLEOTIDE SEQUENCE</scope>
    <source>
        <strain evidence="8">QDHG01</strain>
    </source>
</reference>
<protein>
    <recommendedName>
        <fullName evidence="7">RING-type domain-containing protein</fullName>
    </recommendedName>
</protein>
<feature type="transmembrane region" description="Helical" evidence="6">
    <location>
        <begin position="219"/>
        <end position="237"/>
    </location>
</feature>
<comment type="caution">
    <text evidence="8">The sequence shown here is derived from an EMBL/GenBank/DDBJ whole genome shotgun (WGS) entry which is preliminary data.</text>
</comment>
<feature type="region of interest" description="Disordered" evidence="5">
    <location>
        <begin position="832"/>
        <end position="909"/>
    </location>
</feature>
<dbReference type="GO" id="GO:0061630">
    <property type="term" value="F:ubiquitin protein ligase activity"/>
    <property type="evidence" value="ECO:0007669"/>
    <property type="project" value="TreeGrafter"/>
</dbReference>
<dbReference type="InterPro" id="IPR013083">
    <property type="entry name" value="Znf_RING/FYVE/PHD"/>
</dbReference>
<evidence type="ECO:0000256" key="1">
    <source>
        <dbReference type="ARBA" id="ARBA00022723"/>
    </source>
</evidence>